<dbReference type="Proteomes" id="UP000028939">
    <property type="component" value="Chromosome"/>
</dbReference>
<keyword evidence="2 4" id="KW-0378">Hydrolase</keyword>
<dbReference type="Pfam" id="PF01734">
    <property type="entry name" value="Patatin"/>
    <property type="match status" value="1"/>
</dbReference>
<dbReference type="EMBL" id="CP009215">
    <property type="protein sequence ID" value="AIL96568.1"/>
    <property type="molecule type" value="Genomic_DNA"/>
</dbReference>
<dbReference type="GO" id="GO:0016042">
    <property type="term" value="P:lipid catabolic process"/>
    <property type="evidence" value="ECO:0007669"/>
    <property type="project" value="UniProtKB-UniRule"/>
</dbReference>
<organism evidence="4 5">
    <name type="scientific">Corynebacterium ureicelerivorans</name>
    <dbReference type="NCBI Taxonomy" id="401472"/>
    <lineage>
        <taxon>Bacteria</taxon>
        <taxon>Bacillati</taxon>
        <taxon>Actinomycetota</taxon>
        <taxon>Actinomycetes</taxon>
        <taxon>Mycobacteriales</taxon>
        <taxon>Corynebacteriaceae</taxon>
        <taxon>Corynebacterium</taxon>
    </lineage>
</organism>
<dbReference type="KEGG" id="cuv:CUREI_04010"/>
<reference evidence="4 5" key="1">
    <citation type="submission" date="2014-08" db="EMBL/GenBank/DDBJ databases">
        <title>Complete genome sequence of Corynebacterium ureicelerivorans DSM 45051, a lipophilic and urea-splitting isolate from a blood culture of a septicaemia patient.</title>
        <authorList>
            <person name="Tippelt A."/>
            <person name="Albersmeier A."/>
            <person name="Brinkrolf K."/>
            <person name="Ruckert C."/>
            <person name="Tauch A."/>
        </authorList>
    </citation>
    <scope>NUCLEOTIDE SEQUENCE [LARGE SCALE GENOMIC DNA]</scope>
    <source>
        <strain evidence="4 5">IMMIB RIV-2301</strain>
    </source>
</reference>
<evidence type="ECO:0000256" key="1">
    <source>
        <dbReference type="ARBA" id="ARBA00023098"/>
    </source>
</evidence>
<gene>
    <name evidence="4" type="ORF">CUREI_04010</name>
</gene>
<dbReference type="InterPro" id="IPR016035">
    <property type="entry name" value="Acyl_Trfase/lysoPLipase"/>
</dbReference>
<evidence type="ECO:0000313" key="5">
    <source>
        <dbReference type="Proteomes" id="UP000028939"/>
    </source>
</evidence>
<dbReference type="GO" id="GO:0016787">
    <property type="term" value="F:hydrolase activity"/>
    <property type="evidence" value="ECO:0007669"/>
    <property type="project" value="UniProtKB-UniRule"/>
</dbReference>
<sequence>MIDARDTALIFEGGGTRNSYTAPVVEKLIAEDVQFGWVGGISAGSVHALNFASRDTWRSENAFTEFVGNPKFGGWRSVVRGKGLINGEWAYEQSEDVLPFDFDAFSRTTEEVHVEAVRADTGETVAFNREDLRTLNDVALAARTSSTLPILMKMREIDGVPYVDGALGTSGGLLIDAARAAGYTRFLAVLTRPRDYVKGPQKRERAVRRILRSTPKVADAMVARPGIYNAAKQSLIDEADAGNAYIFFPEAMGVESTELDAEKLRANYAAGQEQIEREWPAMREFLTRDRGR</sequence>
<dbReference type="Pfam" id="PF19890">
    <property type="entry name" value="DUF6363"/>
    <property type="match status" value="1"/>
</dbReference>
<keyword evidence="2" id="KW-0442">Lipid degradation</keyword>
<keyword evidence="5" id="KW-1185">Reference proteome</keyword>
<comment type="caution">
    <text evidence="2">Lacks conserved residue(s) required for the propagation of feature annotation.</text>
</comment>
<dbReference type="RefSeq" id="WP_038610663.1">
    <property type="nucleotide sequence ID" value="NZ_CP009215.1"/>
</dbReference>
<keyword evidence="1 2" id="KW-0443">Lipid metabolism</keyword>
<dbReference type="InterPro" id="IPR002641">
    <property type="entry name" value="PNPLA_dom"/>
</dbReference>
<feature type="short sequence motif" description="DGA/G" evidence="2">
    <location>
        <begin position="164"/>
        <end position="166"/>
    </location>
</feature>
<dbReference type="InterPro" id="IPR037483">
    <property type="entry name" value="YjjU-like"/>
</dbReference>
<feature type="active site" description="Proton acceptor" evidence="2">
    <location>
        <position position="164"/>
    </location>
</feature>
<feature type="domain" description="PNPLA" evidence="3">
    <location>
        <begin position="9"/>
        <end position="179"/>
    </location>
</feature>
<accession>A0A077HHN6</accession>
<dbReference type="STRING" id="401472.CUREI_04010"/>
<feature type="active site" description="Nucleophile" evidence="2">
    <location>
        <position position="42"/>
    </location>
</feature>
<dbReference type="PROSITE" id="PS51635">
    <property type="entry name" value="PNPLA"/>
    <property type="match status" value="1"/>
</dbReference>
<dbReference type="AlphaFoldDB" id="A0A077HHN6"/>
<evidence type="ECO:0000256" key="2">
    <source>
        <dbReference type="PROSITE-ProRule" id="PRU01161"/>
    </source>
</evidence>
<dbReference type="CDD" id="cd07208">
    <property type="entry name" value="Pat_hypo_Ecoli_yjju_like"/>
    <property type="match status" value="1"/>
</dbReference>
<protein>
    <submittedName>
        <fullName evidence="4">Alpha/beta hydrolase</fullName>
    </submittedName>
</protein>
<dbReference type="Gene3D" id="3.40.1090.10">
    <property type="entry name" value="Cytosolic phospholipase A2 catalytic domain"/>
    <property type="match status" value="2"/>
</dbReference>
<name>A0A077HHN6_9CORY</name>
<dbReference type="OrthoDB" id="9802424at2"/>
<evidence type="ECO:0000259" key="3">
    <source>
        <dbReference type="PROSITE" id="PS51635"/>
    </source>
</evidence>
<feature type="short sequence motif" description="GXSXG" evidence="2">
    <location>
        <begin position="40"/>
        <end position="44"/>
    </location>
</feature>
<proteinExistence type="predicted"/>
<evidence type="ECO:0000313" key="4">
    <source>
        <dbReference type="EMBL" id="AIL96568.1"/>
    </source>
</evidence>
<dbReference type="SUPFAM" id="SSF52151">
    <property type="entry name" value="FabD/lysophospholipase-like"/>
    <property type="match status" value="1"/>
</dbReference>
<dbReference type="InterPro" id="IPR045943">
    <property type="entry name" value="DUF6363"/>
</dbReference>
<dbReference type="HOGENOM" id="CLU_048271_1_1_11"/>